<dbReference type="Gene3D" id="3.30.450.40">
    <property type="match status" value="1"/>
</dbReference>
<sequence length="283" mass="30147">MTVHGRVTTRPVSRTGAIPVSMIERMTLILDTFDGPAPVRTLLDVAERTGLPRSSAHRIIDQMIRLRWLAHAPGGYRLGTRALELGGLAIEHNEIRDALGPLLHELCGRTGMIAHLAVLDGPRVLLIDKAVGRGGDSLPTRLGGRMPAHCTAVGKALLAALPPSVVELALPDRLPRFTDRTIDRRADLHRELDRVRCHRGVAVDREESLDGVVCVAAPLRDGRRGAVAALSLSGRAGATRPPGSSRAAELLVEAAEEAARAGISRRGSSAVSPGSGRRFPGPR</sequence>
<keyword evidence="3" id="KW-0804">Transcription</keyword>
<accession>A0ABW6PVK6</accession>
<evidence type="ECO:0000256" key="1">
    <source>
        <dbReference type="ARBA" id="ARBA00023015"/>
    </source>
</evidence>
<protein>
    <submittedName>
        <fullName evidence="7">IclR family transcriptional regulator</fullName>
    </submittedName>
</protein>
<evidence type="ECO:0000256" key="3">
    <source>
        <dbReference type="ARBA" id="ARBA00023163"/>
    </source>
</evidence>
<dbReference type="InterPro" id="IPR005471">
    <property type="entry name" value="Tscrpt_reg_IclR_N"/>
</dbReference>
<dbReference type="SUPFAM" id="SSF55781">
    <property type="entry name" value="GAF domain-like"/>
    <property type="match status" value="1"/>
</dbReference>
<dbReference type="Pfam" id="PF09339">
    <property type="entry name" value="HTH_IclR"/>
    <property type="match status" value="1"/>
</dbReference>
<comment type="caution">
    <text evidence="7">The sequence shown here is derived from an EMBL/GenBank/DDBJ whole genome shotgun (WGS) entry which is preliminary data.</text>
</comment>
<dbReference type="PANTHER" id="PTHR30136:SF24">
    <property type="entry name" value="HTH-TYPE TRANSCRIPTIONAL REPRESSOR ALLR"/>
    <property type="match status" value="1"/>
</dbReference>
<keyword evidence="2" id="KW-0238">DNA-binding</keyword>
<feature type="domain" description="HTH iclR-type" evidence="5">
    <location>
        <begin position="20"/>
        <end position="80"/>
    </location>
</feature>
<dbReference type="InterPro" id="IPR050707">
    <property type="entry name" value="HTH_MetabolicPath_Reg"/>
</dbReference>
<dbReference type="RefSeq" id="WP_387702786.1">
    <property type="nucleotide sequence ID" value="NZ_JBIAMX010000021.1"/>
</dbReference>
<reference evidence="7 8" key="1">
    <citation type="submission" date="2024-10" db="EMBL/GenBank/DDBJ databases">
        <title>The Natural Products Discovery Center: Release of the First 8490 Sequenced Strains for Exploring Actinobacteria Biosynthetic Diversity.</title>
        <authorList>
            <person name="Kalkreuter E."/>
            <person name="Kautsar S.A."/>
            <person name="Yang D."/>
            <person name="Bader C.D."/>
            <person name="Teijaro C.N."/>
            <person name="Fluegel L."/>
            <person name="Davis C.M."/>
            <person name="Simpson J.R."/>
            <person name="Lauterbach L."/>
            <person name="Steele A.D."/>
            <person name="Gui C."/>
            <person name="Meng S."/>
            <person name="Li G."/>
            <person name="Viehrig K."/>
            <person name="Ye F."/>
            <person name="Su P."/>
            <person name="Kiefer A.F."/>
            <person name="Nichols A."/>
            <person name="Cepeda A.J."/>
            <person name="Yan W."/>
            <person name="Fan B."/>
            <person name="Jiang Y."/>
            <person name="Adhikari A."/>
            <person name="Zheng C.-J."/>
            <person name="Schuster L."/>
            <person name="Cowan T.M."/>
            <person name="Smanski M.J."/>
            <person name="Chevrette M.G."/>
            <person name="De Carvalho L.P.S."/>
            <person name="Shen B."/>
        </authorList>
    </citation>
    <scope>NUCLEOTIDE SEQUENCE [LARGE SCALE GENOMIC DNA]</scope>
    <source>
        <strain evidence="7 8">NPDC004045</strain>
    </source>
</reference>
<evidence type="ECO:0000313" key="7">
    <source>
        <dbReference type="EMBL" id="MFF0546432.1"/>
    </source>
</evidence>
<feature type="domain" description="IclR-ED" evidence="6">
    <location>
        <begin position="81"/>
        <end position="264"/>
    </location>
</feature>
<dbReference type="InterPro" id="IPR014757">
    <property type="entry name" value="Tscrpt_reg_IclR_C"/>
</dbReference>
<dbReference type="InterPro" id="IPR029016">
    <property type="entry name" value="GAF-like_dom_sf"/>
</dbReference>
<dbReference type="PANTHER" id="PTHR30136">
    <property type="entry name" value="HELIX-TURN-HELIX TRANSCRIPTIONAL REGULATOR, ICLR FAMILY"/>
    <property type="match status" value="1"/>
</dbReference>
<dbReference type="SUPFAM" id="SSF46785">
    <property type="entry name" value="Winged helix' DNA-binding domain"/>
    <property type="match status" value="1"/>
</dbReference>
<evidence type="ECO:0000259" key="6">
    <source>
        <dbReference type="PROSITE" id="PS51078"/>
    </source>
</evidence>
<gene>
    <name evidence="7" type="ORF">ACFYTF_26715</name>
</gene>
<evidence type="ECO:0000256" key="4">
    <source>
        <dbReference type="SAM" id="MobiDB-lite"/>
    </source>
</evidence>
<dbReference type="Pfam" id="PF01614">
    <property type="entry name" value="IclR_C"/>
    <property type="match status" value="1"/>
</dbReference>
<dbReference type="PROSITE" id="PS51077">
    <property type="entry name" value="HTH_ICLR"/>
    <property type="match status" value="1"/>
</dbReference>
<evidence type="ECO:0000259" key="5">
    <source>
        <dbReference type="PROSITE" id="PS51077"/>
    </source>
</evidence>
<proteinExistence type="predicted"/>
<dbReference type="InterPro" id="IPR036388">
    <property type="entry name" value="WH-like_DNA-bd_sf"/>
</dbReference>
<dbReference type="SMART" id="SM00346">
    <property type="entry name" value="HTH_ICLR"/>
    <property type="match status" value="1"/>
</dbReference>
<feature type="region of interest" description="Disordered" evidence="4">
    <location>
        <begin position="260"/>
        <end position="283"/>
    </location>
</feature>
<dbReference type="PROSITE" id="PS51078">
    <property type="entry name" value="ICLR_ED"/>
    <property type="match status" value="1"/>
</dbReference>
<dbReference type="Gene3D" id="1.10.10.10">
    <property type="entry name" value="Winged helix-like DNA-binding domain superfamily/Winged helix DNA-binding domain"/>
    <property type="match status" value="1"/>
</dbReference>
<evidence type="ECO:0000256" key="2">
    <source>
        <dbReference type="ARBA" id="ARBA00023125"/>
    </source>
</evidence>
<name>A0ABW6PVK6_9NOCA</name>
<dbReference type="EMBL" id="JBIAMX010000021">
    <property type="protein sequence ID" value="MFF0546432.1"/>
    <property type="molecule type" value="Genomic_DNA"/>
</dbReference>
<dbReference type="Proteomes" id="UP001601444">
    <property type="component" value="Unassembled WGS sequence"/>
</dbReference>
<evidence type="ECO:0000313" key="8">
    <source>
        <dbReference type="Proteomes" id="UP001601444"/>
    </source>
</evidence>
<keyword evidence="1" id="KW-0805">Transcription regulation</keyword>
<organism evidence="7 8">
    <name type="scientific">Nocardia thailandica</name>
    <dbReference type="NCBI Taxonomy" id="257275"/>
    <lineage>
        <taxon>Bacteria</taxon>
        <taxon>Bacillati</taxon>
        <taxon>Actinomycetota</taxon>
        <taxon>Actinomycetes</taxon>
        <taxon>Mycobacteriales</taxon>
        <taxon>Nocardiaceae</taxon>
        <taxon>Nocardia</taxon>
    </lineage>
</organism>
<keyword evidence="8" id="KW-1185">Reference proteome</keyword>
<feature type="compositionally biased region" description="Low complexity" evidence="4">
    <location>
        <begin position="260"/>
        <end position="272"/>
    </location>
</feature>
<dbReference type="InterPro" id="IPR036390">
    <property type="entry name" value="WH_DNA-bd_sf"/>
</dbReference>